<dbReference type="EMBL" id="GBHO01034437">
    <property type="protein sequence ID" value="JAG09167.1"/>
    <property type="molecule type" value="Transcribed_RNA"/>
</dbReference>
<dbReference type="PANTHER" id="PTHR34239">
    <property type="entry name" value="APPLE DOMAIN-CONTAINING PROTEIN"/>
    <property type="match status" value="1"/>
</dbReference>
<organism evidence="3">
    <name type="scientific">Lygus hesperus</name>
    <name type="common">Western plant bug</name>
    <dbReference type="NCBI Taxonomy" id="30085"/>
    <lineage>
        <taxon>Eukaryota</taxon>
        <taxon>Metazoa</taxon>
        <taxon>Ecdysozoa</taxon>
        <taxon>Arthropoda</taxon>
        <taxon>Hexapoda</taxon>
        <taxon>Insecta</taxon>
        <taxon>Pterygota</taxon>
        <taxon>Neoptera</taxon>
        <taxon>Paraneoptera</taxon>
        <taxon>Hemiptera</taxon>
        <taxon>Heteroptera</taxon>
        <taxon>Panheteroptera</taxon>
        <taxon>Cimicomorpha</taxon>
        <taxon>Miridae</taxon>
        <taxon>Mirini</taxon>
        <taxon>Lygus</taxon>
    </lineage>
</organism>
<name>A0A0A9WRS6_LYGHE</name>
<dbReference type="AlphaFoldDB" id="A0A0A9WRS6"/>
<feature type="region of interest" description="Disordered" evidence="1">
    <location>
        <begin position="163"/>
        <end position="220"/>
    </location>
</feature>
<evidence type="ECO:0000313" key="3">
    <source>
        <dbReference type="EMBL" id="JAG09168.1"/>
    </source>
</evidence>
<protein>
    <submittedName>
        <fullName evidence="3">Translation initiation factor IF-2</fullName>
    </submittedName>
</protein>
<proteinExistence type="predicted"/>
<keyword evidence="3" id="KW-0648">Protein biosynthesis</keyword>
<evidence type="ECO:0000313" key="2">
    <source>
        <dbReference type="EMBL" id="JAG09167.1"/>
    </source>
</evidence>
<gene>
    <name evidence="3" type="primary">infB_45</name>
    <name evidence="2" type="synonym">infB_84</name>
    <name evidence="2" type="ORF">CM83_34264</name>
    <name evidence="3" type="ORF">CM83_34272</name>
</gene>
<dbReference type="EMBL" id="GBHO01034436">
    <property type="protein sequence ID" value="JAG09168.1"/>
    <property type="molecule type" value="Transcribed_RNA"/>
</dbReference>
<sequence>RSGLLLEYYNEVNDKFDPKHHYSSLLPPVLDTHVADAISPQLRAKDAQLMKTQSFFSKGLVAVGEAMSILGSEVDLNDPQNKDKILDLLWDASSLLCAGSYRMSVGRRVMVVAPLQRPFQKLAAESPIGSSLFDNKTEDWIKRAQITKSASNLLGKRPYRQAFSQSRAGPPTRPQPHPSTSQASENSRRPAARTAGAAYRGKPSYQKSYRGQPRPYAQRK</sequence>
<evidence type="ECO:0000256" key="1">
    <source>
        <dbReference type="SAM" id="MobiDB-lite"/>
    </source>
</evidence>
<reference evidence="3" key="2">
    <citation type="submission" date="2014-07" db="EMBL/GenBank/DDBJ databases">
        <authorList>
            <person name="Hull J."/>
        </authorList>
    </citation>
    <scope>NUCLEOTIDE SEQUENCE</scope>
</reference>
<dbReference type="PANTHER" id="PTHR34239:SF2">
    <property type="entry name" value="TRANSPOSABLE ELEMENT P TRANSPOSASE_THAP9 CONSERVED DOMAIN-CONTAINING PROTEIN"/>
    <property type="match status" value="1"/>
</dbReference>
<keyword evidence="3" id="KW-0396">Initiation factor</keyword>
<accession>A0A0A9WRS6</accession>
<reference evidence="3" key="1">
    <citation type="journal article" date="2014" name="PLoS ONE">
        <title>Transcriptome-Based Identification of ABC Transporters in the Western Tarnished Plant Bug Lygus hesperus.</title>
        <authorList>
            <person name="Hull J.J."/>
            <person name="Chaney K."/>
            <person name="Geib S.M."/>
            <person name="Fabrick J.A."/>
            <person name="Brent C.S."/>
            <person name="Walsh D."/>
            <person name="Lavine L.C."/>
        </authorList>
    </citation>
    <scope>NUCLEOTIDE SEQUENCE</scope>
</reference>
<feature type="non-terminal residue" evidence="3">
    <location>
        <position position="1"/>
    </location>
</feature>
<dbReference type="GO" id="GO:0003743">
    <property type="term" value="F:translation initiation factor activity"/>
    <property type="evidence" value="ECO:0007669"/>
    <property type="project" value="UniProtKB-KW"/>
</dbReference>